<dbReference type="Gene3D" id="1.20.120.520">
    <property type="entry name" value="nmb1532 protein domain like"/>
    <property type="match status" value="1"/>
</dbReference>
<keyword evidence="4" id="KW-1185">Reference proteome</keyword>
<reference evidence="3" key="2">
    <citation type="submission" date="2012-10" db="EMBL/GenBank/DDBJ databases">
        <title>Improved high-quality draft of Thermaerobacter subterraneus C21, DSM 13965.</title>
        <authorList>
            <consortium name="DOE Joint Genome Institute"/>
            <person name="Eisen J."/>
            <person name="Huntemann M."/>
            <person name="Wei C.-L."/>
            <person name="Han J."/>
            <person name="Detter J.C."/>
            <person name="Han C."/>
            <person name="Tapia R."/>
            <person name="Chen A."/>
            <person name="Kyrpides N."/>
            <person name="Mavromatis K."/>
            <person name="Markowitz V."/>
            <person name="Szeto E."/>
            <person name="Ivanova N."/>
            <person name="Mikhailova N."/>
            <person name="Ovchinnikova G."/>
            <person name="Pagani I."/>
            <person name="Pati A."/>
            <person name="Goodwin L."/>
            <person name="Nordberg H.P."/>
            <person name="Cantor M.N."/>
            <person name="Hua S.X."/>
            <person name="Woyke T."/>
            <person name="Eisen J."/>
            <person name="Klenk H.-P."/>
        </authorList>
    </citation>
    <scope>NUCLEOTIDE SEQUENCE [LARGE SCALE GENOMIC DNA]</scope>
    <source>
        <strain evidence="3">DSM 13965</strain>
    </source>
</reference>
<gene>
    <name evidence="3" type="ORF">ThesuDRAFT_01760</name>
</gene>
<feature type="region of interest" description="Disordered" evidence="1">
    <location>
        <begin position="1"/>
        <end position="47"/>
    </location>
</feature>
<dbReference type="AlphaFoldDB" id="K6QC65"/>
<feature type="compositionally biased region" description="Basic and acidic residues" evidence="1">
    <location>
        <begin position="1"/>
        <end position="12"/>
    </location>
</feature>
<comment type="caution">
    <text evidence="3">The sequence shown here is derived from an EMBL/GenBank/DDBJ whole genome shotgun (WGS) entry which is preliminary data.</text>
</comment>
<dbReference type="EMBL" id="AENY02000003">
    <property type="protein sequence ID" value="EKP94036.1"/>
    <property type="molecule type" value="Genomic_DNA"/>
</dbReference>
<dbReference type="InterPro" id="IPR012312">
    <property type="entry name" value="Hemerythrin-like"/>
</dbReference>
<protein>
    <recommendedName>
        <fullName evidence="2">Hemerythrin-like domain-containing protein</fullName>
    </recommendedName>
</protein>
<sequence length="331" mass="33805">MGEVAGGRRDRPQTGTGIPAGPGGDAETVAGPGTGSGTGPGGGTGRRALEILRDQHRRLSSLLDDLRRGDLRGDRQAPDPGLVTRLLDELDAHRRLEQEVFYPALRLHGGHDLAGTLQSRVAEHRRLDELAQRLGNALERMQGLEGESPPSSDGNPGAARLAMAAGGLATPAPAGAGGRYAAGGGPGDEGTPAPAVPAEVHGPWAGTQPGGDAGAAGDATMAGVAAGGAAAADGTTGDARAGAPGLQRLVAELAAAFERHRQAEEGELHPLAGQRLHSHLGGVAAELVRGMEEFRFDYDDVVEGTFPASDPPATMAAPRVRTPRLYARSRH</sequence>
<feature type="compositionally biased region" description="Gly residues" evidence="1">
    <location>
        <begin position="32"/>
        <end position="45"/>
    </location>
</feature>
<evidence type="ECO:0000259" key="2">
    <source>
        <dbReference type="Pfam" id="PF01814"/>
    </source>
</evidence>
<evidence type="ECO:0000256" key="1">
    <source>
        <dbReference type="SAM" id="MobiDB-lite"/>
    </source>
</evidence>
<reference evidence="3" key="1">
    <citation type="submission" date="2010-10" db="EMBL/GenBank/DDBJ databases">
        <authorList>
            <consortium name="US DOE Joint Genome Institute (JGI-PGF)"/>
            <person name="Lucas S."/>
            <person name="Copeland A."/>
            <person name="Lapidus A."/>
            <person name="Bruce D."/>
            <person name="Goodwin L."/>
            <person name="Pitluck S."/>
            <person name="Kyrpides N."/>
            <person name="Mavromatis K."/>
            <person name="Detter J.C."/>
            <person name="Han C."/>
            <person name="Land M."/>
            <person name="Hauser L."/>
            <person name="Markowitz V."/>
            <person name="Cheng J.-F."/>
            <person name="Hugenholtz P."/>
            <person name="Woyke T."/>
            <person name="Wu D."/>
            <person name="Pukall R."/>
            <person name="Wahrenburg C."/>
            <person name="Brambilla E."/>
            <person name="Klenk H.-P."/>
            <person name="Eisen J.A."/>
        </authorList>
    </citation>
    <scope>NUCLEOTIDE SEQUENCE [LARGE SCALE GENOMIC DNA]</scope>
    <source>
        <strain evidence="3">DSM 13965</strain>
    </source>
</reference>
<evidence type="ECO:0000313" key="3">
    <source>
        <dbReference type="EMBL" id="EKP94036.1"/>
    </source>
</evidence>
<dbReference type="HOGENOM" id="CLU_894102_0_0_9"/>
<name>K6QC65_9FIRM</name>
<feature type="region of interest" description="Disordered" evidence="1">
    <location>
        <begin position="179"/>
        <end position="218"/>
    </location>
</feature>
<dbReference type="Pfam" id="PF01814">
    <property type="entry name" value="Hemerythrin"/>
    <property type="match status" value="1"/>
</dbReference>
<evidence type="ECO:0000313" key="4">
    <source>
        <dbReference type="Proteomes" id="UP000005710"/>
    </source>
</evidence>
<proteinExistence type="predicted"/>
<accession>K6QC65</accession>
<dbReference type="OrthoDB" id="2086709at2"/>
<dbReference type="Proteomes" id="UP000005710">
    <property type="component" value="Unassembled WGS sequence"/>
</dbReference>
<feature type="compositionally biased region" description="Gly residues" evidence="1">
    <location>
        <begin position="179"/>
        <end position="188"/>
    </location>
</feature>
<organism evidence="3 4">
    <name type="scientific">Thermaerobacter subterraneus DSM 13965</name>
    <dbReference type="NCBI Taxonomy" id="867903"/>
    <lineage>
        <taxon>Bacteria</taxon>
        <taxon>Bacillati</taxon>
        <taxon>Bacillota</taxon>
        <taxon>Clostridia</taxon>
        <taxon>Eubacteriales</taxon>
        <taxon>Clostridiales Family XVII. Incertae Sedis</taxon>
        <taxon>Thermaerobacter</taxon>
    </lineage>
</organism>
<feature type="domain" description="Hemerythrin-like" evidence="2">
    <location>
        <begin position="48"/>
        <end position="142"/>
    </location>
</feature>
<dbReference type="RefSeq" id="WP_006904035.1">
    <property type="nucleotide sequence ID" value="NZ_JH976535.1"/>
</dbReference>